<feature type="compositionally biased region" description="Low complexity" evidence="1">
    <location>
        <begin position="250"/>
        <end position="264"/>
    </location>
</feature>
<dbReference type="Proteomes" id="UP000076874">
    <property type="component" value="Unassembled WGS sequence"/>
</dbReference>
<keyword evidence="3" id="KW-1185">Reference proteome</keyword>
<protein>
    <submittedName>
        <fullName evidence="2">Uncharacterized protein</fullName>
    </submittedName>
</protein>
<dbReference type="EMBL" id="AZHD01000001">
    <property type="protein sequence ID" value="OAA68795.1"/>
    <property type="molecule type" value="Genomic_DNA"/>
</dbReference>
<feature type="region of interest" description="Disordered" evidence="1">
    <location>
        <begin position="26"/>
        <end position="86"/>
    </location>
</feature>
<accession>A0A168AIF3</accession>
<name>A0A168AIF3_9HYPO</name>
<feature type="region of interest" description="Disordered" evidence="1">
    <location>
        <begin position="236"/>
        <end position="320"/>
    </location>
</feature>
<dbReference type="AlphaFoldDB" id="A0A168AIF3"/>
<evidence type="ECO:0000256" key="1">
    <source>
        <dbReference type="SAM" id="MobiDB-lite"/>
    </source>
</evidence>
<comment type="caution">
    <text evidence="2">The sequence shown here is derived from an EMBL/GenBank/DDBJ whole genome shotgun (WGS) entry which is preliminary data.</text>
</comment>
<evidence type="ECO:0000313" key="3">
    <source>
        <dbReference type="Proteomes" id="UP000076874"/>
    </source>
</evidence>
<feature type="compositionally biased region" description="Low complexity" evidence="1">
    <location>
        <begin position="274"/>
        <end position="308"/>
    </location>
</feature>
<organism evidence="2 3">
    <name type="scientific">Niveomyces insectorum RCEF 264</name>
    <dbReference type="NCBI Taxonomy" id="1081102"/>
    <lineage>
        <taxon>Eukaryota</taxon>
        <taxon>Fungi</taxon>
        <taxon>Dikarya</taxon>
        <taxon>Ascomycota</taxon>
        <taxon>Pezizomycotina</taxon>
        <taxon>Sordariomycetes</taxon>
        <taxon>Hypocreomycetidae</taxon>
        <taxon>Hypocreales</taxon>
        <taxon>Cordycipitaceae</taxon>
        <taxon>Niveomyces</taxon>
    </lineage>
</organism>
<dbReference type="STRING" id="1081102.A0A168AIF3"/>
<evidence type="ECO:0000313" key="2">
    <source>
        <dbReference type="EMBL" id="OAA68795.1"/>
    </source>
</evidence>
<proteinExistence type="predicted"/>
<dbReference type="OrthoDB" id="5397827at2759"/>
<sequence>MATIPRFLLPQRGLIWRPQQQQQQYLRRAVRFASTRQGKKKAPGSKSSSSSPAPPPPPPSSSGSAGGHVLAQPTKFNPPSHGARLPRAANNRAANAPPSNHYGGDLSAAEQQAQRVRQYPGMMAPPGTWAHWFWTSRVVHLGLTMSLLTALALYTGLENFRRTSPFVDLLPTAAEAAAHPLLALRTTVEVVRLTEQQRQEEMTTRRQQRVDDVAKRTQYRKAHGLDETVGFASSGGWWGRSGTPQHDTKAGAAAAADAAAASAGPVPPARNEPDVAADNAAATATEPIVDDASPVRGAAAAPGPASGESGKRKGWFGGLL</sequence>
<gene>
    <name evidence="2" type="ORF">SPI_00990</name>
</gene>
<reference evidence="2 3" key="1">
    <citation type="journal article" date="2016" name="Genome Biol. Evol.">
        <title>Divergent and convergent evolution of fungal pathogenicity.</title>
        <authorList>
            <person name="Shang Y."/>
            <person name="Xiao G."/>
            <person name="Zheng P."/>
            <person name="Cen K."/>
            <person name="Zhan S."/>
            <person name="Wang C."/>
        </authorList>
    </citation>
    <scope>NUCLEOTIDE SEQUENCE [LARGE SCALE GENOMIC DNA]</scope>
    <source>
        <strain evidence="2 3">RCEF 264</strain>
    </source>
</reference>